<dbReference type="AlphaFoldDB" id="B9XEF7"/>
<comment type="caution">
    <text evidence="1">The sequence shown here is derived from an EMBL/GenBank/DDBJ whole genome shotgun (WGS) entry which is preliminary data.</text>
</comment>
<sequence>MLTIEPGNLVESGPCECCGGQNRMLSGFVYRDGFAYAAYRAHWTIGRVGIHGAGFYVFLGDWGEESTAEQRVAVSVSFAIHEGKPGFMVVDPGQIAIAPNPEIGKGLKRSEVIGTPMANEVFEVLDAIWLQDERIAEVRNSSG</sequence>
<name>B9XEF7_PEDPL</name>
<dbReference type="Proteomes" id="UP000003688">
    <property type="component" value="Unassembled WGS sequence"/>
</dbReference>
<evidence type="ECO:0000313" key="2">
    <source>
        <dbReference type="Proteomes" id="UP000003688"/>
    </source>
</evidence>
<evidence type="ECO:0000313" key="1">
    <source>
        <dbReference type="EMBL" id="EEF61671.1"/>
    </source>
</evidence>
<protein>
    <submittedName>
        <fullName evidence="1">Uncharacterized protein</fullName>
    </submittedName>
</protein>
<gene>
    <name evidence="1" type="ORF">Cflav_PD4711</name>
</gene>
<dbReference type="OrthoDB" id="120418at2"/>
<proteinExistence type="predicted"/>
<dbReference type="EMBL" id="ABOX02000008">
    <property type="protein sequence ID" value="EEF61671.1"/>
    <property type="molecule type" value="Genomic_DNA"/>
</dbReference>
<keyword evidence="2" id="KW-1185">Reference proteome</keyword>
<organism evidence="1 2">
    <name type="scientific">Pedosphaera parvula (strain Ellin514)</name>
    <dbReference type="NCBI Taxonomy" id="320771"/>
    <lineage>
        <taxon>Bacteria</taxon>
        <taxon>Pseudomonadati</taxon>
        <taxon>Verrucomicrobiota</taxon>
        <taxon>Pedosphaerae</taxon>
        <taxon>Pedosphaerales</taxon>
        <taxon>Pedosphaeraceae</taxon>
        <taxon>Pedosphaera</taxon>
    </lineage>
</organism>
<accession>B9XEF7</accession>
<reference evidence="1 2" key="1">
    <citation type="journal article" date="2011" name="J. Bacteriol.">
        <title>Genome sequence of 'Pedosphaera parvula' Ellin514, an aerobic Verrucomicrobial isolate from pasture soil.</title>
        <authorList>
            <person name="Kant R."/>
            <person name="van Passel M.W."/>
            <person name="Sangwan P."/>
            <person name="Palva A."/>
            <person name="Lucas S."/>
            <person name="Copeland A."/>
            <person name="Lapidus A."/>
            <person name="Glavina Del Rio T."/>
            <person name="Dalin E."/>
            <person name="Tice H."/>
            <person name="Bruce D."/>
            <person name="Goodwin L."/>
            <person name="Pitluck S."/>
            <person name="Chertkov O."/>
            <person name="Larimer F.W."/>
            <person name="Land M.L."/>
            <person name="Hauser L."/>
            <person name="Brettin T.S."/>
            <person name="Detter J.C."/>
            <person name="Han S."/>
            <person name="de Vos W.M."/>
            <person name="Janssen P.H."/>
            <person name="Smidt H."/>
        </authorList>
    </citation>
    <scope>NUCLEOTIDE SEQUENCE [LARGE SCALE GENOMIC DNA]</scope>
    <source>
        <strain evidence="1 2">Ellin514</strain>
    </source>
</reference>
<dbReference type="RefSeq" id="WP_007414205.1">
    <property type="nucleotide sequence ID" value="NZ_ABOX02000008.1"/>
</dbReference>